<protein>
    <submittedName>
        <fullName evidence="2">Tetratricopeptide repeat protein 28</fullName>
    </submittedName>
</protein>
<proteinExistence type="predicted"/>
<evidence type="ECO:0000256" key="1">
    <source>
        <dbReference type="SAM" id="MobiDB-lite"/>
    </source>
</evidence>
<dbReference type="OrthoDB" id="626167at2759"/>
<feature type="compositionally biased region" description="Polar residues" evidence="1">
    <location>
        <begin position="14"/>
        <end position="27"/>
    </location>
</feature>
<keyword evidence="3" id="KW-1185">Reference proteome</keyword>
<accession>A0A4Z2IWG7</accession>
<feature type="region of interest" description="Disordered" evidence="1">
    <location>
        <begin position="1"/>
        <end position="31"/>
    </location>
</feature>
<reference evidence="2 3" key="1">
    <citation type="submission" date="2019-03" db="EMBL/GenBank/DDBJ databases">
        <title>First draft genome of Liparis tanakae, snailfish: a comprehensive survey of snailfish specific genes.</title>
        <authorList>
            <person name="Kim W."/>
            <person name="Song I."/>
            <person name="Jeong J.-H."/>
            <person name="Kim D."/>
            <person name="Kim S."/>
            <person name="Ryu S."/>
            <person name="Song J.Y."/>
            <person name="Lee S.K."/>
        </authorList>
    </citation>
    <scope>NUCLEOTIDE SEQUENCE [LARGE SCALE GENOMIC DNA]</scope>
    <source>
        <tissue evidence="2">Muscle</tissue>
    </source>
</reference>
<evidence type="ECO:0000313" key="2">
    <source>
        <dbReference type="EMBL" id="TNN82300.1"/>
    </source>
</evidence>
<sequence>MESLETSRVEEWAESQQGSGTAGGRNSRSNHRCSISRWDLCRLIGIQVDGRSQTVNLGRLLSVSIGPGRRAAAGLDGRPAERGGNYREALTNHRNQLVLAMKLKDREDDYRGNRGLCVMKKQKEIPDECTL</sequence>
<comment type="caution">
    <text evidence="2">The sequence shown here is derived from an EMBL/GenBank/DDBJ whole genome shotgun (WGS) entry which is preliminary data.</text>
</comment>
<feature type="compositionally biased region" description="Basic and acidic residues" evidence="1">
    <location>
        <begin position="1"/>
        <end position="11"/>
    </location>
</feature>
<dbReference type="Proteomes" id="UP000314294">
    <property type="component" value="Unassembled WGS sequence"/>
</dbReference>
<gene>
    <name evidence="2" type="primary">Ttc28_0</name>
    <name evidence="2" type="ORF">EYF80_007421</name>
</gene>
<evidence type="ECO:0000313" key="3">
    <source>
        <dbReference type="Proteomes" id="UP000314294"/>
    </source>
</evidence>
<organism evidence="2 3">
    <name type="scientific">Liparis tanakae</name>
    <name type="common">Tanaka's snailfish</name>
    <dbReference type="NCBI Taxonomy" id="230148"/>
    <lineage>
        <taxon>Eukaryota</taxon>
        <taxon>Metazoa</taxon>
        <taxon>Chordata</taxon>
        <taxon>Craniata</taxon>
        <taxon>Vertebrata</taxon>
        <taxon>Euteleostomi</taxon>
        <taxon>Actinopterygii</taxon>
        <taxon>Neopterygii</taxon>
        <taxon>Teleostei</taxon>
        <taxon>Neoteleostei</taxon>
        <taxon>Acanthomorphata</taxon>
        <taxon>Eupercaria</taxon>
        <taxon>Perciformes</taxon>
        <taxon>Cottioidei</taxon>
        <taxon>Cottales</taxon>
        <taxon>Liparidae</taxon>
        <taxon>Liparis</taxon>
    </lineage>
</organism>
<name>A0A4Z2IWG7_9TELE</name>
<dbReference type="AlphaFoldDB" id="A0A4Z2IWG7"/>
<dbReference type="EMBL" id="SRLO01000040">
    <property type="protein sequence ID" value="TNN82300.1"/>
    <property type="molecule type" value="Genomic_DNA"/>
</dbReference>